<accession>A0A6C0BQU3</accession>
<dbReference type="GO" id="GO:0005524">
    <property type="term" value="F:ATP binding"/>
    <property type="evidence" value="ECO:0007669"/>
    <property type="project" value="UniProtKB-KW"/>
</dbReference>
<dbReference type="SUPFAM" id="SSF52540">
    <property type="entry name" value="P-loop containing nucleoside triphosphate hydrolases"/>
    <property type="match status" value="1"/>
</dbReference>
<evidence type="ECO:0000313" key="4">
    <source>
        <dbReference type="EMBL" id="QHS94440.1"/>
    </source>
</evidence>
<name>A0A6C0BQU3_9ZZZZ</name>
<dbReference type="AlphaFoldDB" id="A0A6C0BQU3"/>
<dbReference type="InterPro" id="IPR014015">
    <property type="entry name" value="Helicase_SF3_DNA-vir"/>
</dbReference>
<dbReference type="InterPro" id="IPR027417">
    <property type="entry name" value="P-loop_NTPase"/>
</dbReference>
<sequence length="368" mass="42787">MEFVRKSEVKPKTYAIKYFDVDFEESKETPLWDSVIKYQLDDYTSKIVQGLLGRLFFHVNEMDHFEIMPALQGPAGNGKSTLIETIKLMFRKGAVSTIDKNTSANFCLESKDKASCIIIPDAKFNLSSKLDQNLLQSMISGESVDIDCKNKQQYTVPNWMVPMFIAFNRSLGYNDDAGSFTRRIAIVPWMKIVPSDMKDISLGKKIESNEVPYIFVKLIKSYHDLLQITEGKKDFWQIEPECMVLKKEETKSESNMVSQFISEGPDTNRYYVLYKKDAHTNLEDFKNVFKMYIKFKHGMKTYKWSSICDNATLETHGYEIKQLHLCRSCNSTSKKGCCPDYNTMNRYKKYVILNMELNENRKEDIDYD</sequence>
<dbReference type="EMBL" id="MN739224">
    <property type="protein sequence ID" value="QHS94440.1"/>
    <property type="molecule type" value="Genomic_DNA"/>
</dbReference>
<evidence type="ECO:0000256" key="1">
    <source>
        <dbReference type="ARBA" id="ARBA00022741"/>
    </source>
</evidence>
<dbReference type="InterPro" id="IPR045455">
    <property type="entry name" value="NrS-1_pol-like_helicase"/>
</dbReference>
<proteinExistence type="predicted"/>
<keyword evidence="2" id="KW-0067">ATP-binding</keyword>
<keyword evidence="1" id="KW-0547">Nucleotide-binding</keyword>
<evidence type="ECO:0000256" key="2">
    <source>
        <dbReference type="ARBA" id="ARBA00022840"/>
    </source>
</evidence>
<protein>
    <recommendedName>
        <fullName evidence="3">SF3 helicase domain-containing protein</fullName>
    </recommendedName>
</protein>
<organism evidence="4">
    <name type="scientific">viral metagenome</name>
    <dbReference type="NCBI Taxonomy" id="1070528"/>
    <lineage>
        <taxon>unclassified sequences</taxon>
        <taxon>metagenomes</taxon>
        <taxon>organismal metagenomes</taxon>
    </lineage>
</organism>
<dbReference type="Gene3D" id="3.40.50.300">
    <property type="entry name" value="P-loop containing nucleotide triphosphate hydrolases"/>
    <property type="match status" value="1"/>
</dbReference>
<dbReference type="Pfam" id="PF19263">
    <property type="entry name" value="DUF5906"/>
    <property type="match status" value="1"/>
</dbReference>
<reference evidence="4" key="1">
    <citation type="journal article" date="2020" name="Nature">
        <title>Giant virus diversity and host interactions through global metagenomics.</title>
        <authorList>
            <person name="Schulz F."/>
            <person name="Roux S."/>
            <person name="Paez-Espino D."/>
            <person name="Jungbluth S."/>
            <person name="Walsh D.A."/>
            <person name="Denef V.J."/>
            <person name="McMahon K.D."/>
            <person name="Konstantinidis K.T."/>
            <person name="Eloe-Fadrosh E.A."/>
            <person name="Kyrpides N.C."/>
            <person name="Woyke T."/>
        </authorList>
    </citation>
    <scope>NUCLEOTIDE SEQUENCE</scope>
    <source>
        <strain evidence="4">GVMAG-M-3300018416-26</strain>
    </source>
</reference>
<dbReference type="PROSITE" id="PS51206">
    <property type="entry name" value="SF3_HELICASE_1"/>
    <property type="match status" value="1"/>
</dbReference>
<evidence type="ECO:0000259" key="3">
    <source>
        <dbReference type="PROSITE" id="PS51206"/>
    </source>
</evidence>
<feature type="domain" description="SF3 helicase" evidence="3">
    <location>
        <begin position="39"/>
        <end position="202"/>
    </location>
</feature>